<organism evidence="1">
    <name type="scientific">CrAss-like virus sp. ctXt06</name>
    <dbReference type="NCBI Taxonomy" id="2825837"/>
    <lineage>
        <taxon>Viruses</taxon>
        <taxon>Duplodnaviria</taxon>
        <taxon>Heunggongvirae</taxon>
        <taxon>Uroviricota</taxon>
        <taxon>Caudoviricetes</taxon>
        <taxon>Crassvirales</taxon>
    </lineage>
</organism>
<reference evidence="1" key="1">
    <citation type="journal article" date="2021" name="Proc. Natl. Acad. Sci. U.S.A.">
        <title>A Catalog of Tens of Thousands of Viruses from Human Metagenomes Reveals Hidden Associations with Chronic Diseases.</title>
        <authorList>
            <person name="Tisza M.J."/>
            <person name="Buck C.B."/>
        </authorList>
    </citation>
    <scope>NUCLEOTIDE SEQUENCE</scope>
    <source>
        <strain evidence="1">CtXt06</strain>
    </source>
</reference>
<proteinExistence type="predicted"/>
<dbReference type="EMBL" id="BK016209">
    <property type="protein sequence ID" value="DAG02438.1"/>
    <property type="molecule type" value="Genomic_DNA"/>
</dbReference>
<accession>A0A8S5V6W2</accession>
<evidence type="ECO:0000313" key="1">
    <source>
        <dbReference type="EMBL" id="DAG02438.1"/>
    </source>
</evidence>
<name>A0A8S5V6W2_9CAUD</name>
<sequence>MLRERLSHACLYLRNKLNLNALHENLKYYIYLKCPGIQISTCIEVSKFVTF</sequence>
<protein>
    <submittedName>
        <fullName evidence="1">Uncharacterized protein</fullName>
    </submittedName>
</protein>